<dbReference type="EMBL" id="WIWV01000026">
    <property type="protein sequence ID" value="KAF7717517.1"/>
    <property type="molecule type" value="Genomic_DNA"/>
</dbReference>
<evidence type="ECO:0000313" key="8">
    <source>
        <dbReference type="Proteomes" id="UP000631181"/>
    </source>
</evidence>
<keyword evidence="3" id="KW-0689">Ribosomal protein</keyword>
<dbReference type="InterPro" id="IPR019716">
    <property type="entry name" value="Ribosomal_mL53"/>
</dbReference>
<evidence type="ECO:0000313" key="7">
    <source>
        <dbReference type="EMBL" id="KAF7717517.1"/>
    </source>
</evidence>
<evidence type="ECO:0000256" key="1">
    <source>
        <dbReference type="ARBA" id="ARBA00004173"/>
    </source>
</evidence>
<dbReference type="Pfam" id="PF10780">
    <property type="entry name" value="MRP_L53"/>
    <property type="match status" value="1"/>
</dbReference>
<evidence type="ECO:0000256" key="4">
    <source>
        <dbReference type="ARBA" id="ARBA00023128"/>
    </source>
</evidence>
<dbReference type="PANTHER" id="PTHR28236:SF1">
    <property type="entry name" value="LARGE RIBOSOMAL SUBUNIT PROTEIN ML53"/>
    <property type="match status" value="1"/>
</dbReference>
<dbReference type="PANTHER" id="PTHR28236">
    <property type="entry name" value="54S RIBOSOMAL PROTEIN L44, MITOCHONDRIAL"/>
    <property type="match status" value="1"/>
</dbReference>
<sequence length="106" mass="11605">MSIPIHTITTFRTTFNPFSQASRPCRLVLSLLRTPASASPASPQHIDIKVKQLPRNSTEQPSMTVGFKGGKEVTLEVGKRGMKIGDVVEEISRIGRAMEREASLKG</sequence>
<dbReference type="InterPro" id="IPR042776">
    <property type="entry name" value="Ribosomal_mL53_fung"/>
</dbReference>
<dbReference type="AlphaFoldDB" id="A0A8J8WL87"/>
<protein>
    <recommendedName>
        <fullName evidence="6">Large ribosomal subunit protein mL53</fullName>
    </recommendedName>
</protein>
<evidence type="ECO:0000256" key="6">
    <source>
        <dbReference type="ARBA" id="ARBA00035180"/>
    </source>
</evidence>
<keyword evidence="5" id="KW-0687">Ribonucleoprotein</keyword>
<gene>
    <name evidence="7" type="ORF">PECM_004175</name>
</gene>
<dbReference type="OrthoDB" id="4136894at2759"/>
<comment type="similarity">
    <text evidence="2">Belongs to the mitochondrion-specific ribosomal protein mL53 family.</text>
</comment>
<reference evidence="7" key="1">
    <citation type="journal article" date="2020" name="Front. Microbiol.">
        <title>Gene regulatory networks of Penicillium echinulatum 2HH and Penicillium oxalicum 114-2 inferred by a computational biology approach.</title>
        <authorList>
            <person name="Lenz A.R."/>
            <person name="Galan-Vasquez E."/>
            <person name="Balbinot E."/>
            <person name="De Abreu F.P."/>
            <person name="De Oliveira N.S."/>
            <person name="Da Rosa L.O."/>
            <person name="De Avila E Silva S."/>
            <person name="Camassola M."/>
            <person name="Dillon A.J.P."/>
            <person name="Perez-Rueda E."/>
        </authorList>
    </citation>
    <scope>NUCLEOTIDE SEQUENCE</scope>
    <source>
        <strain evidence="7">S1M29</strain>
    </source>
</reference>
<keyword evidence="4" id="KW-0496">Mitochondrion</keyword>
<evidence type="ECO:0000256" key="2">
    <source>
        <dbReference type="ARBA" id="ARBA00005557"/>
    </source>
</evidence>
<keyword evidence="8" id="KW-1185">Reference proteome</keyword>
<dbReference type="Gene3D" id="3.40.30.10">
    <property type="entry name" value="Glutaredoxin"/>
    <property type="match status" value="1"/>
</dbReference>
<comment type="caution">
    <text evidence="7">The sequence shown here is derived from an EMBL/GenBank/DDBJ whole genome shotgun (WGS) entry which is preliminary data.</text>
</comment>
<dbReference type="GO" id="GO:0003735">
    <property type="term" value="F:structural constituent of ribosome"/>
    <property type="evidence" value="ECO:0007669"/>
    <property type="project" value="TreeGrafter"/>
</dbReference>
<dbReference type="Proteomes" id="UP000631181">
    <property type="component" value="Unassembled WGS sequence"/>
</dbReference>
<organism evidence="7 8">
    <name type="scientific">Penicillium ucsense</name>
    <dbReference type="NCBI Taxonomy" id="2839758"/>
    <lineage>
        <taxon>Eukaryota</taxon>
        <taxon>Fungi</taxon>
        <taxon>Dikarya</taxon>
        <taxon>Ascomycota</taxon>
        <taxon>Pezizomycotina</taxon>
        <taxon>Eurotiomycetes</taxon>
        <taxon>Eurotiomycetidae</taxon>
        <taxon>Eurotiales</taxon>
        <taxon>Aspergillaceae</taxon>
        <taxon>Penicillium</taxon>
    </lineage>
</organism>
<evidence type="ECO:0000256" key="3">
    <source>
        <dbReference type="ARBA" id="ARBA00022980"/>
    </source>
</evidence>
<comment type="subcellular location">
    <subcellularLocation>
        <location evidence="1">Mitochondrion</location>
    </subcellularLocation>
</comment>
<name>A0A8J8WL87_9EURO</name>
<evidence type="ECO:0000256" key="5">
    <source>
        <dbReference type="ARBA" id="ARBA00023274"/>
    </source>
</evidence>
<proteinExistence type="inferred from homology"/>
<dbReference type="GO" id="GO:0005762">
    <property type="term" value="C:mitochondrial large ribosomal subunit"/>
    <property type="evidence" value="ECO:0007669"/>
    <property type="project" value="TreeGrafter"/>
</dbReference>
<accession>A0A8J8WL87</accession>